<evidence type="ECO:0000313" key="3">
    <source>
        <dbReference type="EMBL" id="KAJ9156051.1"/>
    </source>
</evidence>
<feature type="domain" description="BTB" evidence="2">
    <location>
        <begin position="1"/>
        <end position="61"/>
    </location>
</feature>
<sequence>MVGRGIGRKTFFLHEKLLCQHSRYFKAALYRNRFTEAENGEFDLSEDDPKDFSRWVRWLYSCPQCKKPPDYFTNHDCRSKSRKDPARRCSTPCERDYVLGDRLLSDEYCLFVLANYIQHAEGVSLKRLQWIYDNTPPGSPLLHFTRHWLAWLRFRGSDEADRELRRKAPDLFASITGWTARDPRSFTIEHWYEECGADSRVQGCHQRKKQVLTPFSRELARHLLECFCNTMCFLLIFKSIPLLVMAAVVLGRDEGHAIGLGFKIFNVVVSVISLVTTWNMFYTEKCTGLYIYILAIVNLIAVATTTCPAARCYLAGRDGSRRICAIQMSMSAYEERVQSLQGWAGSKCLKTGRLGTERHKPP</sequence>
<dbReference type="SUPFAM" id="SSF54695">
    <property type="entry name" value="POZ domain"/>
    <property type="match status" value="1"/>
</dbReference>
<evidence type="ECO:0000256" key="1">
    <source>
        <dbReference type="SAM" id="Phobius"/>
    </source>
</evidence>
<accession>A0AA38VPE5</accession>
<keyword evidence="1" id="KW-0812">Transmembrane</keyword>
<feature type="transmembrane region" description="Helical" evidence="1">
    <location>
        <begin position="289"/>
        <end position="314"/>
    </location>
</feature>
<dbReference type="Pfam" id="PF00651">
    <property type="entry name" value="BTB"/>
    <property type="match status" value="1"/>
</dbReference>
<reference evidence="3" key="1">
    <citation type="submission" date="2022-07" db="EMBL/GenBank/DDBJ databases">
        <title>Fungi with potential for degradation of polypropylene.</title>
        <authorList>
            <person name="Gostincar C."/>
        </authorList>
    </citation>
    <scope>NUCLEOTIDE SEQUENCE</scope>
    <source>
        <strain evidence="3">EXF-13308</strain>
    </source>
</reference>
<keyword evidence="4" id="KW-1185">Reference proteome</keyword>
<dbReference type="PANTHER" id="PTHR47843:SF2">
    <property type="entry name" value="BTB DOMAIN-CONTAINING PROTEIN"/>
    <property type="match status" value="1"/>
</dbReference>
<keyword evidence="1" id="KW-1133">Transmembrane helix</keyword>
<dbReference type="AlphaFoldDB" id="A0AA38VPE5"/>
<gene>
    <name evidence="3" type="ORF">NKR23_g1286</name>
</gene>
<evidence type="ECO:0000313" key="4">
    <source>
        <dbReference type="Proteomes" id="UP001174694"/>
    </source>
</evidence>
<dbReference type="PANTHER" id="PTHR47843">
    <property type="entry name" value="BTB DOMAIN-CONTAINING PROTEIN-RELATED"/>
    <property type="match status" value="1"/>
</dbReference>
<feature type="transmembrane region" description="Helical" evidence="1">
    <location>
        <begin position="264"/>
        <end position="283"/>
    </location>
</feature>
<protein>
    <recommendedName>
        <fullName evidence="2">BTB domain-containing protein</fullName>
    </recommendedName>
</protein>
<dbReference type="EMBL" id="JANBVO010000002">
    <property type="protein sequence ID" value="KAJ9156051.1"/>
    <property type="molecule type" value="Genomic_DNA"/>
</dbReference>
<dbReference type="InterPro" id="IPR000210">
    <property type="entry name" value="BTB/POZ_dom"/>
</dbReference>
<dbReference type="PROSITE" id="PS50097">
    <property type="entry name" value="BTB"/>
    <property type="match status" value="1"/>
</dbReference>
<dbReference type="Gene3D" id="3.30.710.10">
    <property type="entry name" value="Potassium Channel Kv1.1, Chain A"/>
    <property type="match status" value="1"/>
</dbReference>
<name>A0AA38VPE5_9PEZI</name>
<dbReference type="CDD" id="cd18186">
    <property type="entry name" value="BTB_POZ_ZBTB_KLHL-like"/>
    <property type="match status" value="1"/>
</dbReference>
<evidence type="ECO:0000259" key="2">
    <source>
        <dbReference type="PROSITE" id="PS50097"/>
    </source>
</evidence>
<proteinExistence type="predicted"/>
<organism evidence="3 4">
    <name type="scientific">Pleurostoma richardsiae</name>
    <dbReference type="NCBI Taxonomy" id="41990"/>
    <lineage>
        <taxon>Eukaryota</taxon>
        <taxon>Fungi</taxon>
        <taxon>Dikarya</taxon>
        <taxon>Ascomycota</taxon>
        <taxon>Pezizomycotina</taxon>
        <taxon>Sordariomycetes</taxon>
        <taxon>Sordariomycetidae</taxon>
        <taxon>Calosphaeriales</taxon>
        <taxon>Pleurostomataceae</taxon>
        <taxon>Pleurostoma</taxon>
    </lineage>
</organism>
<feature type="transmembrane region" description="Helical" evidence="1">
    <location>
        <begin position="233"/>
        <end position="252"/>
    </location>
</feature>
<comment type="caution">
    <text evidence="3">The sequence shown here is derived from an EMBL/GenBank/DDBJ whole genome shotgun (WGS) entry which is preliminary data.</text>
</comment>
<keyword evidence="1" id="KW-0472">Membrane</keyword>
<dbReference type="InterPro" id="IPR011333">
    <property type="entry name" value="SKP1/BTB/POZ_sf"/>
</dbReference>
<dbReference type="Proteomes" id="UP001174694">
    <property type="component" value="Unassembled WGS sequence"/>
</dbReference>